<dbReference type="GO" id="GO:1901259">
    <property type="term" value="P:chloroplast rRNA processing"/>
    <property type="evidence" value="ECO:0007669"/>
    <property type="project" value="TreeGrafter"/>
</dbReference>
<dbReference type="GO" id="GO:0005759">
    <property type="term" value="C:mitochondrial matrix"/>
    <property type="evidence" value="ECO:0007669"/>
    <property type="project" value="TreeGrafter"/>
</dbReference>
<organism evidence="3 4">
    <name type="scientific">Raphidocelis subcapitata</name>
    <dbReference type="NCBI Taxonomy" id="307507"/>
    <lineage>
        <taxon>Eukaryota</taxon>
        <taxon>Viridiplantae</taxon>
        <taxon>Chlorophyta</taxon>
        <taxon>core chlorophytes</taxon>
        <taxon>Chlorophyceae</taxon>
        <taxon>CS clade</taxon>
        <taxon>Sphaeropleales</taxon>
        <taxon>Selenastraceae</taxon>
        <taxon>Raphidocelis</taxon>
    </lineage>
</organism>
<dbReference type="InterPro" id="IPR013584">
    <property type="entry name" value="RAP"/>
</dbReference>
<evidence type="ECO:0000313" key="3">
    <source>
        <dbReference type="EMBL" id="GBF92400.1"/>
    </source>
</evidence>
<proteinExistence type="predicted"/>
<accession>A0A2V0P3G9</accession>
<dbReference type="GO" id="GO:0000963">
    <property type="term" value="P:mitochondrial RNA processing"/>
    <property type="evidence" value="ECO:0007669"/>
    <property type="project" value="TreeGrafter"/>
</dbReference>
<evidence type="ECO:0000313" key="4">
    <source>
        <dbReference type="Proteomes" id="UP000247498"/>
    </source>
</evidence>
<protein>
    <recommendedName>
        <fullName evidence="2">RAP domain-containing protein</fullName>
    </recommendedName>
</protein>
<evidence type="ECO:0000259" key="2">
    <source>
        <dbReference type="PROSITE" id="PS51286"/>
    </source>
</evidence>
<reference evidence="3 4" key="1">
    <citation type="journal article" date="2018" name="Sci. Rep.">
        <title>Raphidocelis subcapitata (=Pseudokirchneriella subcapitata) provides an insight into genome evolution and environmental adaptations in the Sphaeropleales.</title>
        <authorList>
            <person name="Suzuki S."/>
            <person name="Yamaguchi H."/>
            <person name="Nakajima N."/>
            <person name="Kawachi M."/>
        </authorList>
    </citation>
    <scope>NUCLEOTIDE SEQUENCE [LARGE SCALE GENOMIC DNA]</scope>
    <source>
        <strain evidence="3 4">NIES-35</strain>
    </source>
</reference>
<dbReference type="AlphaFoldDB" id="A0A2V0P3G9"/>
<dbReference type="EMBL" id="BDRX01000031">
    <property type="protein sequence ID" value="GBF92400.1"/>
    <property type="molecule type" value="Genomic_DNA"/>
</dbReference>
<feature type="compositionally biased region" description="Gly residues" evidence="1">
    <location>
        <begin position="35"/>
        <end position="49"/>
    </location>
</feature>
<dbReference type="PANTHER" id="PTHR21228:SF40">
    <property type="entry name" value="LD45607P"/>
    <property type="match status" value="1"/>
</dbReference>
<dbReference type="PROSITE" id="PS51286">
    <property type="entry name" value="RAP"/>
    <property type="match status" value="1"/>
</dbReference>
<comment type="caution">
    <text evidence="3">The sequence shown here is derived from an EMBL/GenBank/DDBJ whole genome shotgun (WGS) entry which is preliminary data.</text>
</comment>
<dbReference type="InParanoid" id="A0A2V0P3G9"/>
<name>A0A2V0P3G9_9CHLO</name>
<dbReference type="GO" id="GO:0009507">
    <property type="term" value="C:chloroplast"/>
    <property type="evidence" value="ECO:0007669"/>
    <property type="project" value="GOC"/>
</dbReference>
<dbReference type="Pfam" id="PF08373">
    <property type="entry name" value="RAP"/>
    <property type="match status" value="1"/>
</dbReference>
<dbReference type="GO" id="GO:0044528">
    <property type="term" value="P:regulation of mitochondrial mRNA stability"/>
    <property type="evidence" value="ECO:0007669"/>
    <property type="project" value="TreeGrafter"/>
</dbReference>
<sequence>MLALAWCSRCQALPCRCAAGAGDGLWLPQRRFASSGGGGGGSSAGGGRGRGGRRFERRDEAPVPQGPINPRLLTTIIKEAASIDDLARITDAQGSRFDFIHTAAAFARAGNLVGSGAVRPAGAHPLLRRLSALLGPQLEDCTTQAVANVAWACAKAGYAESVPLLEACFARLADRAAEANSQQLANALWAAATLQLAMPEQQAAQLLSTLVAQRHAATPQALANTLWAAATLQLTVPEQQAAQLLSALVAQQQAATPQDISNTLWAAATLQLAVPEQQAAQLLSALVAQQQAATPQNLANTLWAAATLQLAVPEQQAAQLLSALVAQQQAATPQNLANALWAAATLQLAVPEQQAAQLLSALVAQWQAATPQNLANTLWAAATLQLAVPEQQAAQLLSALVAQCQAATPQDISNTLWAAAKQWGSAAPPDVEAALLRLATVVDERLVAAMNGLDVSNSLWALSRLGLRPAPLTQQLADAAVPLAPAMNPQDLANTALAAAKLGAGGAQLFRALAGAAGRQAQGFTTQNLCNLAWALAIADQWQLAGAAVALAQRAATGEVWALMVAENHCQLHQVHLWLVDGQRADGNSSGSSKSGLAGALTAAQLQQCQEAWLAALQEAAQHRRSSFERSVFECARCLPGLADCRPEARTPDGAFSVDVAALHTASGLRLAIEADGPCHFLRPGREVSGDTLARNRALSARGCVVVSVPYWEWDKVRHDAGKAAAYLSQAVEDAVARWRQ</sequence>
<dbReference type="InterPro" id="IPR050870">
    <property type="entry name" value="FAST_kinase"/>
</dbReference>
<keyword evidence="4" id="KW-1185">Reference proteome</keyword>
<dbReference type="GO" id="GO:0035770">
    <property type="term" value="C:ribonucleoprotein granule"/>
    <property type="evidence" value="ECO:0007669"/>
    <property type="project" value="TreeGrafter"/>
</dbReference>
<gene>
    <name evidence="3" type="ORF">Rsub_05602</name>
</gene>
<evidence type="ECO:0000256" key="1">
    <source>
        <dbReference type="SAM" id="MobiDB-lite"/>
    </source>
</evidence>
<dbReference type="PANTHER" id="PTHR21228">
    <property type="entry name" value="FAST LEU-RICH DOMAIN-CONTAINING"/>
    <property type="match status" value="1"/>
</dbReference>
<dbReference type="OrthoDB" id="413408at2759"/>
<dbReference type="GO" id="GO:0003723">
    <property type="term" value="F:RNA binding"/>
    <property type="evidence" value="ECO:0007669"/>
    <property type="project" value="TreeGrafter"/>
</dbReference>
<feature type="domain" description="RAP" evidence="2">
    <location>
        <begin position="671"/>
        <end position="730"/>
    </location>
</feature>
<feature type="region of interest" description="Disordered" evidence="1">
    <location>
        <begin position="32"/>
        <end position="68"/>
    </location>
</feature>
<dbReference type="Proteomes" id="UP000247498">
    <property type="component" value="Unassembled WGS sequence"/>
</dbReference>